<dbReference type="WBParaSite" id="HNAJ_0001077401-mRNA-1">
    <property type="protein sequence ID" value="HNAJ_0001077401-mRNA-1"/>
    <property type="gene ID" value="HNAJ_0001077401"/>
</dbReference>
<evidence type="ECO:0000256" key="7">
    <source>
        <dbReference type="ARBA" id="ARBA00023228"/>
    </source>
</evidence>
<name>A0A0R3TSX2_RODNA</name>
<reference evidence="13" key="1">
    <citation type="submission" date="2017-02" db="UniProtKB">
        <authorList>
            <consortium name="WormBaseParasite"/>
        </authorList>
    </citation>
    <scope>IDENTIFICATION</scope>
</reference>
<dbReference type="InterPro" id="IPR029382">
    <property type="entry name" value="NCU-G1"/>
</dbReference>
<keyword evidence="2" id="KW-0812">Transmembrane</keyword>
<evidence type="ECO:0000313" key="11">
    <source>
        <dbReference type="EMBL" id="VDO08738.1"/>
    </source>
</evidence>
<dbReference type="Pfam" id="PF15065">
    <property type="entry name" value="NCU-G1"/>
    <property type="match status" value="1"/>
</dbReference>
<evidence type="ECO:0000256" key="10">
    <source>
        <dbReference type="ARBA" id="ARBA00044960"/>
    </source>
</evidence>
<accession>A0A0R3TSX2</accession>
<evidence type="ECO:0000256" key="2">
    <source>
        <dbReference type="ARBA" id="ARBA00022692"/>
    </source>
</evidence>
<evidence type="ECO:0000256" key="3">
    <source>
        <dbReference type="ARBA" id="ARBA00022729"/>
    </source>
</evidence>
<proteinExistence type="inferred from homology"/>
<keyword evidence="7" id="KW-0458">Lysosome</keyword>
<dbReference type="Proteomes" id="UP000278807">
    <property type="component" value="Unassembled WGS sequence"/>
</dbReference>
<protein>
    <submittedName>
        <fullName evidence="13">Lectin_legB domain-containing protein</fullName>
    </submittedName>
</protein>
<reference evidence="11 12" key="2">
    <citation type="submission" date="2018-11" db="EMBL/GenBank/DDBJ databases">
        <authorList>
            <consortium name="Pathogen Informatics"/>
        </authorList>
    </citation>
    <scope>NUCLEOTIDE SEQUENCE [LARGE SCALE GENOMIC DNA]</scope>
</reference>
<keyword evidence="4" id="KW-1133">Transmembrane helix</keyword>
<evidence type="ECO:0000313" key="12">
    <source>
        <dbReference type="Proteomes" id="UP000278807"/>
    </source>
</evidence>
<dbReference type="GO" id="GO:0005765">
    <property type="term" value="C:lysosomal membrane"/>
    <property type="evidence" value="ECO:0007669"/>
    <property type="project" value="UniProtKB-SubCell"/>
</dbReference>
<comment type="subunit">
    <text evidence="10">Interacts (via lumenal domain) with lysosomal protein MFSD1; the interaction starts while both proteins are still in the endoplasmic reticulum and is required for stabilization of MFSD1 in lysosomes but has no direct effect on its targeting to lysosomes or transporter activity.</text>
</comment>
<evidence type="ECO:0000256" key="8">
    <source>
        <dbReference type="ARBA" id="ARBA00024176"/>
    </source>
</evidence>
<evidence type="ECO:0000256" key="9">
    <source>
        <dbReference type="ARBA" id="ARBA00024189"/>
    </source>
</evidence>
<comment type="similarity">
    <text evidence="1">Belongs to the GLMP family.</text>
</comment>
<comment type="subcellular location">
    <subcellularLocation>
        <location evidence="9">Lysosome membrane</location>
        <topology evidence="9">Single-pass type I membrane protein</topology>
        <orientation evidence="9">Lumenal side</orientation>
    </subcellularLocation>
</comment>
<gene>
    <name evidence="11" type="ORF">HNAJ_LOCUS10769</name>
</gene>
<evidence type="ECO:0000313" key="13">
    <source>
        <dbReference type="WBParaSite" id="HNAJ_0001077401-mRNA-1"/>
    </source>
</evidence>
<evidence type="ECO:0000256" key="5">
    <source>
        <dbReference type="ARBA" id="ARBA00023136"/>
    </source>
</evidence>
<evidence type="ECO:0000256" key="6">
    <source>
        <dbReference type="ARBA" id="ARBA00023180"/>
    </source>
</evidence>
<evidence type="ECO:0000256" key="4">
    <source>
        <dbReference type="ARBA" id="ARBA00022989"/>
    </source>
</evidence>
<organism evidence="13">
    <name type="scientific">Rodentolepis nana</name>
    <name type="common">Dwarf tapeworm</name>
    <name type="synonym">Hymenolepis nana</name>
    <dbReference type="NCBI Taxonomy" id="102285"/>
    <lineage>
        <taxon>Eukaryota</taxon>
        <taxon>Metazoa</taxon>
        <taxon>Spiralia</taxon>
        <taxon>Lophotrochozoa</taxon>
        <taxon>Platyhelminthes</taxon>
        <taxon>Cestoda</taxon>
        <taxon>Eucestoda</taxon>
        <taxon>Cyclophyllidea</taxon>
        <taxon>Hymenolepididae</taxon>
        <taxon>Rodentolepis</taxon>
    </lineage>
</organism>
<dbReference type="OrthoDB" id="6264340at2759"/>
<keyword evidence="6" id="KW-0325">Glycoprotein</keyword>
<keyword evidence="12" id="KW-1185">Reference proteome</keyword>
<dbReference type="EMBL" id="UZAE01013210">
    <property type="protein sequence ID" value="VDO08738.1"/>
    <property type="molecule type" value="Genomic_DNA"/>
</dbReference>
<keyword evidence="3" id="KW-0732">Signal</keyword>
<dbReference type="STRING" id="102285.A0A0R3TSX2"/>
<evidence type="ECO:0000256" key="1">
    <source>
        <dbReference type="ARBA" id="ARBA00010599"/>
    </source>
</evidence>
<dbReference type="AlphaFoldDB" id="A0A0R3TSX2"/>
<dbReference type="PANTHER" id="PTHR31981:SF1">
    <property type="entry name" value="GLYCOSYLATED LYSOSOMAL MEMBRANE PROTEIN"/>
    <property type="match status" value="1"/>
</dbReference>
<sequence>MSSSEANSSIRFNWSAILSDDSAQPALYKYNDTLDVADLSKYTDGVSKVPLNQCFWYLNDWDPKPNASGLLSVGLRCNDTLSANILGTHGYIELRFTFSERDHYLHDAPHVVLVGGLAVRIKVTMKRLSVAKTMEAQFARTRWGLGLALTSNSSLPPNASFTNSTAVSINDEPAPGTFKDFAIFLSNNSYATWKSVCYVKAQPAELKTSRSVTVSLQSLMDKSTNKLVLKRSFLPFIFGQDLPAIRTVNISFGDSGDGFYNASKYIHW</sequence>
<keyword evidence="5" id="KW-0472">Membrane</keyword>
<dbReference type="PANTHER" id="PTHR31981">
    <property type="entry name" value="GLYCOSYLATED LYSOSOMAL MEMBRANE PROTEIN"/>
    <property type="match status" value="1"/>
</dbReference>
<comment type="function">
    <text evidence="8">Required to protect lysosomal transporter MFSD1 from lysosomal proteolysis and for MFSD1 lysosomal localization.</text>
</comment>